<feature type="domain" description="Helicase C-terminal" evidence="3">
    <location>
        <begin position="569"/>
        <end position="714"/>
    </location>
</feature>
<dbReference type="GO" id="GO:0005524">
    <property type="term" value="F:ATP binding"/>
    <property type="evidence" value="ECO:0007669"/>
    <property type="project" value="InterPro"/>
</dbReference>
<keyword evidence="4" id="KW-0347">Helicase</keyword>
<feature type="domain" description="PLD phosphodiesterase" evidence="1">
    <location>
        <begin position="226"/>
        <end position="257"/>
    </location>
</feature>
<dbReference type="Gene3D" id="3.30.870.10">
    <property type="entry name" value="Endonuclease Chain A"/>
    <property type="match status" value="1"/>
</dbReference>
<dbReference type="PROSITE" id="PS51194">
    <property type="entry name" value="HELICASE_CTER"/>
    <property type="match status" value="1"/>
</dbReference>
<comment type="caution">
    <text evidence="4">The sequence shown here is derived from an EMBL/GenBank/DDBJ whole genome shotgun (WGS) entry which is preliminary data.</text>
</comment>
<dbReference type="PANTHER" id="PTHR47962:SF7">
    <property type="entry name" value="MITOCHONDRIAL ATP-DEPENDENT HELICASE IRC3-RELATED"/>
    <property type="match status" value="1"/>
</dbReference>
<dbReference type="EMBL" id="VPFD01000030">
    <property type="protein sequence ID" value="TXF97053.1"/>
    <property type="molecule type" value="Genomic_DNA"/>
</dbReference>
<gene>
    <name evidence="4" type="ORF">FVD38_22495</name>
</gene>
<dbReference type="InterPro" id="IPR027417">
    <property type="entry name" value="P-loop_NTPase"/>
</dbReference>
<keyword evidence="4" id="KW-0547">Nucleotide-binding</keyword>
<dbReference type="InterPro" id="IPR006935">
    <property type="entry name" value="Helicase/UvrB_N"/>
</dbReference>
<keyword evidence="4" id="KW-0378">Hydrolase</keyword>
<keyword evidence="4" id="KW-0067">ATP-binding</keyword>
<name>A0A5C7FQH8_9BURK</name>
<organism evidence="4 5">
    <name type="scientific">Massilia arenae</name>
    <dbReference type="NCBI Taxonomy" id="2603288"/>
    <lineage>
        <taxon>Bacteria</taxon>
        <taxon>Pseudomonadati</taxon>
        <taxon>Pseudomonadota</taxon>
        <taxon>Betaproteobacteria</taxon>
        <taxon>Burkholderiales</taxon>
        <taxon>Oxalobacteraceae</taxon>
        <taxon>Telluria group</taxon>
        <taxon>Massilia</taxon>
    </lineage>
</organism>
<dbReference type="CDD" id="cd18032">
    <property type="entry name" value="DEXHc_RE_I_III_res"/>
    <property type="match status" value="1"/>
</dbReference>
<dbReference type="InterPro" id="IPR001650">
    <property type="entry name" value="Helicase_C-like"/>
</dbReference>
<dbReference type="InterPro" id="IPR052511">
    <property type="entry name" value="ATP-dep_Helicase"/>
</dbReference>
<protein>
    <submittedName>
        <fullName evidence="4">DEAD/DEAH box helicase</fullName>
    </submittedName>
</protein>
<evidence type="ECO:0000313" key="5">
    <source>
        <dbReference type="Proteomes" id="UP000321413"/>
    </source>
</evidence>
<evidence type="ECO:0000259" key="1">
    <source>
        <dbReference type="PROSITE" id="PS50035"/>
    </source>
</evidence>
<dbReference type="SUPFAM" id="SSF52540">
    <property type="entry name" value="P-loop containing nucleoside triphosphate hydrolases"/>
    <property type="match status" value="1"/>
</dbReference>
<dbReference type="CDD" id="cd18799">
    <property type="entry name" value="SF2_C_EcoAI-like"/>
    <property type="match status" value="1"/>
</dbReference>
<sequence>MPPRPPTVPALPHGLYERLVTSDEAERIDGLVKDQRAVVTQPTQVQRREHLLTMLTARLPELLDAVSAQSESAVDAARAEIELIAALMRQVRLDEVAPPGYALPAEPLQLLRAIHPPAFAPASPQTGLRKPAMFTAARHTPSLLTELQAELACADHVDIVVSFITWSGVRKLLDILKTATGADTQGFPKTRLRILTTTYIGATEVRAVDALARLPGAQVRISLDGRRNRLHAKAWMFHRLSGFGTAFVGSANLSESAMMDGIEWTVKFTQAGDPDLYATACANFETLWNDGEFQAYDPDDSAQRAALEAALGEQRKRPRQSSAASQPIALHTWFDLRPKPYQAEMLERLASERKHGRLRNLVVAATGTGKTVVAAFDYERQVNGTGGRPRLLFVAHRTQILKQALSTFRQVLRDPSFGDLMDGEHEPTQHDHLFATITTLHRRSLVARLGPAYWQYVVVDEAHHLPARTFDQFLNAVRPEILLGLTATPERADGNNLNLYFDSRPDGSPAVSMRLWDALDQQLLAPFEYFATADDTDLRDITWNRPEETAQLDALISSNHARGRLVTTTLERYVADLNRMKAVVFCVSVAHARFMADWFNRSGLPSVSLTGDDSGEQRDQAVRDLRAGKLTLICTCDLFNEGVDIPEINTLLLLRPTQSPVVFQQQLGRGLRLSTGKESCLVLDFVGQYSAEFRFDTLLRAITGHTRAQLKDSLEGGFGYLPSGCHMQFDRIARERVLDSLRRTLQLNVVRLRQELAAWVARRGAQALTLSGFLRDNQFDISDVYANRRCWTSYRRDLRLPLPASGPREDELMRRMGSILHANDPLALSAWREALSGGDIDPCRVQMLAYQVLHESHETMTAAEFVGLMTQHPALR</sequence>
<dbReference type="AlphaFoldDB" id="A0A5C7FQH8"/>
<dbReference type="InterPro" id="IPR001736">
    <property type="entry name" value="PLipase_D/transphosphatidylase"/>
</dbReference>
<dbReference type="GO" id="GO:0003677">
    <property type="term" value="F:DNA binding"/>
    <property type="evidence" value="ECO:0007669"/>
    <property type="project" value="InterPro"/>
</dbReference>
<dbReference type="SUPFAM" id="SSF56024">
    <property type="entry name" value="Phospholipase D/nuclease"/>
    <property type="match status" value="1"/>
</dbReference>
<evidence type="ECO:0000259" key="3">
    <source>
        <dbReference type="PROSITE" id="PS51194"/>
    </source>
</evidence>
<dbReference type="GO" id="GO:0006793">
    <property type="term" value="P:phosphorus metabolic process"/>
    <property type="evidence" value="ECO:0007669"/>
    <property type="project" value="UniProtKB-ARBA"/>
</dbReference>
<dbReference type="SMART" id="SM00487">
    <property type="entry name" value="DEXDc"/>
    <property type="match status" value="1"/>
</dbReference>
<keyword evidence="5" id="KW-1185">Reference proteome</keyword>
<dbReference type="PROSITE" id="PS50035">
    <property type="entry name" value="PLD"/>
    <property type="match status" value="1"/>
</dbReference>
<dbReference type="Pfam" id="PF00271">
    <property type="entry name" value="Helicase_C"/>
    <property type="match status" value="1"/>
</dbReference>
<dbReference type="PROSITE" id="PS51192">
    <property type="entry name" value="HELICASE_ATP_BIND_1"/>
    <property type="match status" value="1"/>
</dbReference>
<dbReference type="InterPro" id="IPR014001">
    <property type="entry name" value="Helicase_ATP-bd"/>
</dbReference>
<dbReference type="GO" id="GO:0016887">
    <property type="term" value="F:ATP hydrolysis activity"/>
    <property type="evidence" value="ECO:0007669"/>
    <property type="project" value="TreeGrafter"/>
</dbReference>
<evidence type="ECO:0000259" key="2">
    <source>
        <dbReference type="PROSITE" id="PS51192"/>
    </source>
</evidence>
<feature type="domain" description="Helicase ATP-binding" evidence="2">
    <location>
        <begin position="351"/>
        <end position="507"/>
    </location>
</feature>
<evidence type="ECO:0000313" key="4">
    <source>
        <dbReference type="EMBL" id="TXF97053.1"/>
    </source>
</evidence>
<dbReference type="Gene3D" id="3.40.50.300">
    <property type="entry name" value="P-loop containing nucleotide triphosphate hydrolases"/>
    <property type="match status" value="2"/>
</dbReference>
<proteinExistence type="predicted"/>
<dbReference type="Proteomes" id="UP000321413">
    <property type="component" value="Unassembled WGS sequence"/>
</dbReference>
<accession>A0A5C7FQH8</accession>
<dbReference type="SMART" id="SM00490">
    <property type="entry name" value="HELICc"/>
    <property type="match status" value="1"/>
</dbReference>
<dbReference type="Pfam" id="PF04851">
    <property type="entry name" value="ResIII"/>
    <property type="match status" value="1"/>
</dbReference>
<reference evidence="4 5" key="1">
    <citation type="submission" date="2019-08" db="EMBL/GenBank/DDBJ databases">
        <title>Massilia golmudensis sp. nov., isolated from sand in the Qinghai-Tibetan Plateau.</title>
        <authorList>
            <person name="Zhang B."/>
        </authorList>
    </citation>
    <scope>NUCLEOTIDE SEQUENCE [LARGE SCALE GENOMIC DNA]</scope>
    <source>
        <strain evidence="4 5">GEM5</strain>
    </source>
</reference>
<dbReference type="PANTHER" id="PTHR47962">
    <property type="entry name" value="ATP-DEPENDENT HELICASE LHR-RELATED-RELATED"/>
    <property type="match status" value="1"/>
</dbReference>
<dbReference type="GO" id="GO:0004386">
    <property type="term" value="F:helicase activity"/>
    <property type="evidence" value="ECO:0007669"/>
    <property type="project" value="UniProtKB-KW"/>
</dbReference>